<dbReference type="GO" id="GO:0005657">
    <property type="term" value="C:replication fork"/>
    <property type="evidence" value="ECO:0007669"/>
    <property type="project" value="TreeGrafter"/>
</dbReference>
<dbReference type="SUPFAM" id="SSF52540">
    <property type="entry name" value="P-loop containing nucleoside triphosphate hydrolases"/>
    <property type="match status" value="1"/>
</dbReference>
<dbReference type="GO" id="GO:0008821">
    <property type="term" value="F:crossover junction DNA endonuclease activity"/>
    <property type="evidence" value="ECO:0007669"/>
    <property type="project" value="TreeGrafter"/>
</dbReference>
<keyword evidence="2" id="KW-0547">Nucleotide-binding</keyword>
<keyword evidence="4" id="KW-0067">ATP-binding</keyword>
<name>A0A426ZQA8_ENSVE</name>
<dbReference type="InterPro" id="IPR013632">
    <property type="entry name" value="Rad51_C"/>
</dbReference>
<accession>A0A426ZQA8</accession>
<evidence type="ECO:0000256" key="2">
    <source>
        <dbReference type="ARBA" id="ARBA00022741"/>
    </source>
</evidence>
<evidence type="ECO:0000313" key="9">
    <source>
        <dbReference type="EMBL" id="RRT66105.1"/>
    </source>
</evidence>
<evidence type="ECO:0000256" key="3">
    <source>
        <dbReference type="ARBA" id="ARBA00022763"/>
    </source>
</evidence>
<dbReference type="InterPro" id="IPR027417">
    <property type="entry name" value="P-loop_NTPase"/>
</dbReference>
<keyword evidence="5" id="KW-0234">DNA repair</keyword>
<gene>
    <name evidence="9" type="ORF">B296_00025259</name>
</gene>
<dbReference type="InterPro" id="IPR020588">
    <property type="entry name" value="RecA_ATP-bd"/>
</dbReference>
<dbReference type="PANTHER" id="PTHR46239:SF1">
    <property type="entry name" value="DNA REPAIR PROTEIN RAD51 HOMOLOG 3"/>
    <property type="match status" value="1"/>
</dbReference>
<evidence type="ECO:0000256" key="4">
    <source>
        <dbReference type="ARBA" id="ARBA00022840"/>
    </source>
</evidence>
<dbReference type="PANTHER" id="PTHR46239">
    <property type="entry name" value="DNA REPAIR PROTEIN RAD51 HOMOLOG 3 RAD51C"/>
    <property type="match status" value="1"/>
</dbReference>
<evidence type="ECO:0000259" key="8">
    <source>
        <dbReference type="PROSITE" id="PS50162"/>
    </source>
</evidence>
<protein>
    <recommendedName>
        <fullName evidence="7">DNA repair protein RAD51 homolog 3</fullName>
    </recommendedName>
</protein>
<dbReference type="GO" id="GO:0007131">
    <property type="term" value="P:reciprocal meiotic recombination"/>
    <property type="evidence" value="ECO:0007669"/>
    <property type="project" value="TreeGrafter"/>
</dbReference>
<evidence type="ECO:0000256" key="1">
    <source>
        <dbReference type="ARBA" id="ARBA00004123"/>
    </source>
</evidence>
<dbReference type="Pfam" id="PF08423">
    <property type="entry name" value="Rad51"/>
    <property type="match status" value="1"/>
</dbReference>
<reference evidence="9 10" key="1">
    <citation type="journal article" date="2014" name="Agronomy (Basel)">
        <title>A Draft Genome Sequence for Ensete ventricosum, the Drought-Tolerant Tree Against Hunger.</title>
        <authorList>
            <person name="Harrison J."/>
            <person name="Moore K.A."/>
            <person name="Paszkiewicz K."/>
            <person name="Jones T."/>
            <person name="Grant M."/>
            <person name="Ambacheew D."/>
            <person name="Muzemil S."/>
            <person name="Studholme D.J."/>
        </authorList>
    </citation>
    <scope>NUCLEOTIDE SEQUENCE [LARGE SCALE GENOMIC DNA]</scope>
</reference>
<dbReference type="GO" id="GO:0140664">
    <property type="term" value="F:ATP-dependent DNA damage sensor activity"/>
    <property type="evidence" value="ECO:0007669"/>
    <property type="project" value="InterPro"/>
</dbReference>
<comment type="subcellular location">
    <subcellularLocation>
        <location evidence="1">Nucleus</location>
    </subcellularLocation>
</comment>
<evidence type="ECO:0000313" key="10">
    <source>
        <dbReference type="Proteomes" id="UP000287651"/>
    </source>
</evidence>
<evidence type="ECO:0000256" key="5">
    <source>
        <dbReference type="ARBA" id="ARBA00023204"/>
    </source>
</evidence>
<organism evidence="9 10">
    <name type="scientific">Ensete ventricosum</name>
    <name type="common">Abyssinian banana</name>
    <name type="synonym">Musa ensete</name>
    <dbReference type="NCBI Taxonomy" id="4639"/>
    <lineage>
        <taxon>Eukaryota</taxon>
        <taxon>Viridiplantae</taxon>
        <taxon>Streptophyta</taxon>
        <taxon>Embryophyta</taxon>
        <taxon>Tracheophyta</taxon>
        <taxon>Spermatophyta</taxon>
        <taxon>Magnoliopsida</taxon>
        <taxon>Liliopsida</taxon>
        <taxon>Zingiberales</taxon>
        <taxon>Musaceae</taxon>
        <taxon>Ensete</taxon>
    </lineage>
</organism>
<evidence type="ECO:0000256" key="6">
    <source>
        <dbReference type="ARBA" id="ARBA00023242"/>
    </source>
</evidence>
<dbReference type="GO" id="GO:0033063">
    <property type="term" value="C:Rad51B-Rad51C-Rad51D-XRCC2 complex"/>
    <property type="evidence" value="ECO:0007669"/>
    <property type="project" value="TreeGrafter"/>
</dbReference>
<comment type="caution">
    <text evidence="9">The sequence shown here is derived from an EMBL/GenBank/DDBJ whole genome shotgun (WGS) entry which is preliminary data.</text>
</comment>
<feature type="non-terminal residue" evidence="9">
    <location>
        <position position="1"/>
    </location>
</feature>
<dbReference type="PROSITE" id="PS50162">
    <property type="entry name" value="RECA_2"/>
    <property type="match status" value="1"/>
</dbReference>
<dbReference type="GO" id="GO:0033065">
    <property type="term" value="C:Rad51C-XRCC3 complex"/>
    <property type="evidence" value="ECO:0007669"/>
    <property type="project" value="TreeGrafter"/>
</dbReference>
<dbReference type="EMBL" id="AMZH03005561">
    <property type="protein sequence ID" value="RRT66105.1"/>
    <property type="molecule type" value="Genomic_DNA"/>
</dbReference>
<keyword evidence="6" id="KW-0539">Nucleus</keyword>
<proteinExistence type="predicted"/>
<dbReference type="GO" id="GO:0000400">
    <property type="term" value="F:four-way junction DNA binding"/>
    <property type="evidence" value="ECO:0007669"/>
    <property type="project" value="TreeGrafter"/>
</dbReference>
<dbReference type="AlphaFoldDB" id="A0A426ZQA8"/>
<keyword evidence="3" id="KW-0227">DNA damage</keyword>
<evidence type="ECO:0000256" key="7">
    <source>
        <dbReference type="ARBA" id="ARBA00040674"/>
    </source>
</evidence>
<dbReference type="Proteomes" id="UP000287651">
    <property type="component" value="Unassembled WGS sequence"/>
</dbReference>
<dbReference type="Gene3D" id="3.40.50.300">
    <property type="entry name" value="P-loop containing nucleotide triphosphate hydrolases"/>
    <property type="match status" value="1"/>
</dbReference>
<sequence>VKIIVVDSITFHFRQDFDDLALRTRVLSGMSLKLMSFAKKYSLAVSCFAESSNNKVCRGFISPNSCPRPSFMDFCLYYAGDTWSHACTNRIILYWHGNDRHAYIDKSPSLRSATTPFLITGKGIRNATSHCKRVRMM</sequence>
<dbReference type="InterPro" id="IPR052093">
    <property type="entry name" value="HR_Repair_Mediator"/>
</dbReference>
<dbReference type="GO" id="GO:0005524">
    <property type="term" value="F:ATP binding"/>
    <property type="evidence" value="ECO:0007669"/>
    <property type="project" value="UniProtKB-KW"/>
</dbReference>
<dbReference type="GO" id="GO:0000707">
    <property type="term" value="P:meiotic DNA recombinase assembly"/>
    <property type="evidence" value="ECO:0007669"/>
    <property type="project" value="TreeGrafter"/>
</dbReference>
<feature type="domain" description="RecA family profile 1" evidence="8">
    <location>
        <begin position="1"/>
        <end position="56"/>
    </location>
</feature>